<comment type="caution">
    <text evidence="3">The sequence shown here is derived from an EMBL/GenBank/DDBJ whole genome shotgun (WGS) entry which is preliminary data.</text>
</comment>
<feature type="transmembrane region" description="Helical" evidence="2">
    <location>
        <begin position="181"/>
        <end position="205"/>
    </location>
</feature>
<feature type="region of interest" description="Disordered" evidence="1">
    <location>
        <begin position="215"/>
        <end position="235"/>
    </location>
</feature>
<reference evidence="3 4" key="1">
    <citation type="journal article" date="2023" name="Sci. Data">
        <title>Genome assembly of the Korean intertidal mud-creeper Batillaria attramentaria.</title>
        <authorList>
            <person name="Patra A.K."/>
            <person name="Ho P.T."/>
            <person name="Jun S."/>
            <person name="Lee S.J."/>
            <person name="Kim Y."/>
            <person name="Won Y.J."/>
        </authorList>
    </citation>
    <scope>NUCLEOTIDE SEQUENCE [LARGE SCALE GENOMIC DNA]</scope>
    <source>
        <strain evidence="3">Wonlab-2016</strain>
    </source>
</reference>
<evidence type="ECO:0000313" key="4">
    <source>
        <dbReference type="Proteomes" id="UP001519460"/>
    </source>
</evidence>
<evidence type="ECO:0000313" key="3">
    <source>
        <dbReference type="EMBL" id="KAK7462519.1"/>
    </source>
</evidence>
<keyword evidence="2" id="KW-1133">Transmembrane helix</keyword>
<keyword evidence="2" id="KW-0472">Membrane</keyword>
<feature type="compositionally biased region" description="Basic and acidic residues" evidence="1">
    <location>
        <begin position="217"/>
        <end position="230"/>
    </location>
</feature>
<gene>
    <name evidence="3" type="ORF">BaRGS_00038429</name>
</gene>
<proteinExistence type="predicted"/>
<dbReference type="AlphaFoldDB" id="A0ABD0J5S8"/>
<keyword evidence="4" id="KW-1185">Reference proteome</keyword>
<name>A0ABD0J5S8_9CAEN</name>
<evidence type="ECO:0000256" key="2">
    <source>
        <dbReference type="SAM" id="Phobius"/>
    </source>
</evidence>
<keyword evidence="2" id="KW-0812">Transmembrane</keyword>
<accession>A0ABD0J5S8</accession>
<evidence type="ECO:0000256" key="1">
    <source>
        <dbReference type="SAM" id="MobiDB-lite"/>
    </source>
</evidence>
<organism evidence="3 4">
    <name type="scientific">Batillaria attramentaria</name>
    <dbReference type="NCBI Taxonomy" id="370345"/>
    <lineage>
        <taxon>Eukaryota</taxon>
        <taxon>Metazoa</taxon>
        <taxon>Spiralia</taxon>
        <taxon>Lophotrochozoa</taxon>
        <taxon>Mollusca</taxon>
        <taxon>Gastropoda</taxon>
        <taxon>Caenogastropoda</taxon>
        <taxon>Sorbeoconcha</taxon>
        <taxon>Cerithioidea</taxon>
        <taxon>Batillariidae</taxon>
        <taxon>Batillaria</taxon>
    </lineage>
</organism>
<sequence length="261" mass="28892">CYPKLPVETLLGKLWFGCDEDGAVSEMSGNLNTILFQLTILFFYTPHCHSQLLCAEFHFPGLADSTITRIETSSLVLPFRLTRTSWCLKDTLKNFDIEVVKQHKRSEHISCRITHVNGECSVTSVRGSPCTCPEDGVYTFAKTTDRRDSGEWIWRTPGENTKEKSLTFNIELSGDVVSRKVVGISTAGAGALCIVTACVVTCVVMRRRLSTCGVSGARKDKPARSLRKCDNPCQRSSGTTNGYYESGDGVDDLEMGKWLDL</sequence>
<dbReference type="EMBL" id="JACVVK020000620">
    <property type="protein sequence ID" value="KAK7462519.1"/>
    <property type="molecule type" value="Genomic_DNA"/>
</dbReference>
<protein>
    <submittedName>
        <fullName evidence="3">Uncharacterized protein</fullName>
    </submittedName>
</protein>
<feature type="non-terminal residue" evidence="3">
    <location>
        <position position="1"/>
    </location>
</feature>
<dbReference type="Proteomes" id="UP001519460">
    <property type="component" value="Unassembled WGS sequence"/>
</dbReference>